<sequence>MTDQVLITDVDVFTDLDDITLSQAVDKYEYELEDSDTVATDIGIVDTKELTQPIGVNTLNGNVKNM</sequence>
<evidence type="ECO:0000313" key="1">
    <source>
        <dbReference type="EMBL" id="PJE77348.1"/>
    </source>
</evidence>
<protein>
    <submittedName>
        <fullName evidence="1">Uncharacterized protein</fullName>
    </submittedName>
</protein>
<dbReference type="AlphaFoldDB" id="A0A2H9T2B2"/>
<accession>A0A2H9T2B2</accession>
<organism evidence="1">
    <name type="scientific">invertebrate metagenome</name>
    <dbReference type="NCBI Taxonomy" id="1711999"/>
    <lineage>
        <taxon>unclassified sequences</taxon>
        <taxon>metagenomes</taxon>
        <taxon>organismal metagenomes</taxon>
    </lineage>
</organism>
<reference evidence="1" key="1">
    <citation type="journal article" date="2017" name="Appl. Environ. Microbiol.">
        <title>Molecular characterization of an Endozoicomonas-like organism causing infection in king scallop Pecten maximus L.</title>
        <authorList>
            <person name="Cano I."/>
            <person name="van Aerle R."/>
            <person name="Ross S."/>
            <person name="Verner-Jeffreys D.W."/>
            <person name="Paley R.K."/>
            <person name="Rimmer G."/>
            <person name="Ryder D."/>
            <person name="Hooper P."/>
            <person name="Stone D."/>
            <person name="Feist S.W."/>
        </authorList>
    </citation>
    <scope>NUCLEOTIDE SEQUENCE</scope>
</reference>
<name>A0A2H9T2B2_9ZZZZ</name>
<gene>
    <name evidence="1" type="ORF">CI610_03734</name>
</gene>
<comment type="caution">
    <text evidence="1">The sequence shown here is derived from an EMBL/GenBank/DDBJ whole genome shotgun (WGS) entry which is preliminary data.</text>
</comment>
<dbReference type="EMBL" id="NSIT01000724">
    <property type="protein sequence ID" value="PJE77348.1"/>
    <property type="molecule type" value="Genomic_DNA"/>
</dbReference>
<proteinExistence type="predicted"/>